<dbReference type="PANTHER" id="PTHR43335:SF4">
    <property type="entry name" value="ABC TRANSPORTER, ATP-BINDING PROTEIN"/>
    <property type="match status" value="1"/>
</dbReference>
<dbReference type="InterPro" id="IPR017871">
    <property type="entry name" value="ABC_transporter-like_CS"/>
</dbReference>
<evidence type="ECO:0000313" key="6">
    <source>
        <dbReference type="EMBL" id="MBB4677769.1"/>
    </source>
</evidence>
<dbReference type="InterPro" id="IPR027417">
    <property type="entry name" value="P-loop_NTPase"/>
</dbReference>
<dbReference type="EMBL" id="JACHMH010000001">
    <property type="protein sequence ID" value="MBB4677769.1"/>
    <property type="molecule type" value="Genomic_DNA"/>
</dbReference>
<keyword evidence="7" id="KW-1185">Reference proteome</keyword>
<organism evidence="6 7">
    <name type="scientific">Crossiella cryophila</name>
    <dbReference type="NCBI Taxonomy" id="43355"/>
    <lineage>
        <taxon>Bacteria</taxon>
        <taxon>Bacillati</taxon>
        <taxon>Actinomycetota</taxon>
        <taxon>Actinomycetes</taxon>
        <taxon>Pseudonocardiales</taxon>
        <taxon>Pseudonocardiaceae</taxon>
        <taxon>Crossiella</taxon>
    </lineage>
</organism>
<feature type="domain" description="ABC transporter" evidence="5">
    <location>
        <begin position="2"/>
        <end position="227"/>
    </location>
</feature>
<dbReference type="PROSITE" id="PS00211">
    <property type="entry name" value="ABC_TRANSPORTER_1"/>
    <property type="match status" value="1"/>
</dbReference>
<dbReference type="GO" id="GO:0005524">
    <property type="term" value="F:ATP binding"/>
    <property type="evidence" value="ECO:0007669"/>
    <property type="project" value="UniProtKB-KW"/>
</dbReference>
<dbReference type="AlphaFoldDB" id="A0A7W7FWC4"/>
<name>A0A7W7FWC4_9PSEU</name>
<evidence type="ECO:0000256" key="2">
    <source>
        <dbReference type="ARBA" id="ARBA00022448"/>
    </source>
</evidence>
<proteinExistence type="inferred from homology"/>
<dbReference type="InterPro" id="IPR003593">
    <property type="entry name" value="AAA+_ATPase"/>
</dbReference>
<dbReference type="Gene3D" id="3.40.50.300">
    <property type="entry name" value="P-loop containing nucleotide triphosphate hydrolases"/>
    <property type="match status" value="1"/>
</dbReference>
<comment type="similarity">
    <text evidence="1">Belongs to the ABC transporter superfamily.</text>
</comment>
<keyword evidence="2" id="KW-0813">Transport</keyword>
<dbReference type="Pfam" id="PF00005">
    <property type="entry name" value="ABC_tran"/>
    <property type="match status" value="1"/>
</dbReference>
<evidence type="ECO:0000256" key="4">
    <source>
        <dbReference type="ARBA" id="ARBA00022840"/>
    </source>
</evidence>
<accession>A0A7W7FWC4</accession>
<dbReference type="SUPFAM" id="SSF52540">
    <property type="entry name" value="P-loop containing nucleoside triphosphate hydrolases"/>
    <property type="match status" value="1"/>
</dbReference>
<dbReference type="RefSeq" id="WP_185003676.1">
    <property type="nucleotide sequence ID" value="NZ_BAAAUI010000002.1"/>
</dbReference>
<dbReference type="PANTHER" id="PTHR43335">
    <property type="entry name" value="ABC TRANSPORTER, ATP-BINDING PROTEIN"/>
    <property type="match status" value="1"/>
</dbReference>
<comment type="caution">
    <text evidence="6">The sequence shown here is derived from an EMBL/GenBank/DDBJ whole genome shotgun (WGS) entry which is preliminary data.</text>
</comment>
<gene>
    <name evidence="6" type="ORF">HNR67_003887</name>
</gene>
<keyword evidence="3" id="KW-0547">Nucleotide-binding</keyword>
<evidence type="ECO:0000259" key="5">
    <source>
        <dbReference type="PROSITE" id="PS50893"/>
    </source>
</evidence>
<evidence type="ECO:0000256" key="1">
    <source>
        <dbReference type="ARBA" id="ARBA00005417"/>
    </source>
</evidence>
<dbReference type="PROSITE" id="PS50893">
    <property type="entry name" value="ABC_TRANSPORTER_2"/>
    <property type="match status" value="1"/>
</dbReference>
<dbReference type="GO" id="GO:0016887">
    <property type="term" value="F:ATP hydrolysis activity"/>
    <property type="evidence" value="ECO:0007669"/>
    <property type="project" value="InterPro"/>
</dbReference>
<evidence type="ECO:0000256" key="3">
    <source>
        <dbReference type="ARBA" id="ARBA00022741"/>
    </source>
</evidence>
<dbReference type="Proteomes" id="UP000533598">
    <property type="component" value="Unassembled WGS sequence"/>
</dbReference>
<keyword evidence="4 6" id="KW-0067">ATP-binding</keyword>
<sequence length="239" mass="25504">MIQLDRLTKRHGGTTVVHELSCTVLPGRVTGFLGPNGAGKSTTLRMLLGLTRPTSGRATIGGRHYPDLPDPLRRVGALLEATPVHQERTARQHLRALAHTHGLPDSRVGQVLALAGISAAADRHACRFSLGMRQRLGIAAALLGDPAVLVLDEPTNGLDPDGVHWLRLLLHELAAQGRTVLVSSHLLSEMALTAHHLLILGRGRLLADAPLTDLRAADGSLEPAYLALTRNSVEFGAVR</sequence>
<protein>
    <submittedName>
        <fullName evidence="6">ABC-2 type transport system ATP-binding protein</fullName>
    </submittedName>
</protein>
<dbReference type="InterPro" id="IPR003439">
    <property type="entry name" value="ABC_transporter-like_ATP-bd"/>
</dbReference>
<reference evidence="6 7" key="1">
    <citation type="submission" date="2020-08" db="EMBL/GenBank/DDBJ databases">
        <title>Sequencing the genomes of 1000 actinobacteria strains.</title>
        <authorList>
            <person name="Klenk H.-P."/>
        </authorList>
    </citation>
    <scope>NUCLEOTIDE SEQUENCE [LARGE SCALE GENOMIC DNA]</scope>
    <source>
        <strain evidence="6 7">DSM 44230</strain>
    </source>
</reference>
<evidence type="ECO:0000313" key="7">
    <source>
        <dbReference type="Proteomes" id="UP000533598"/>
    </source>
</evidence>
<dbReference type="SMART" id="SM00382">
    <property type="entry name" value="AAA"/>
    <property type="match status" value="1"/>
</dbReference>